<evidence type="ECO:0000313" key="2">
    <source>
        <dbReference type="EMBL" id="HIQ97916.1"/>
    </source>
</evidence>
<dbReference type="InterPro" id="IPR027417">
    <property type="entry name" value="P-loop_NTPase"/>
</dbReference>
<name>A0A9D0ZXW5_9FIRM</name>
<feature type="domain" description="AAA-ATPase-like" evidence="1">
    <location>
        <begin position="7"/>
        <end position="233"/>
    </location>
</feature>
<dbReference type="Pfam" id="PF08011">
    <property type="entry name" value="PDDEXK_9"/>
    <property type="match status" value="1"/>
</dbReference>
<evidence type="ECO:0000259" key="1">
    <source>
        <dbReference type="Pfam" id="PF09820"/>
    </source>
</evidence>
<dbReference type="PANTHER" id="PTHR34825:SF1">
    <property type="entry name" value="AAA-ATPASE-LIKE DOMAIN-CONTAINING PROTEIN"/>
    <property type="match status" value="1"/>
</dbReference>
<dbReference type="SUPFAM" id="SSF52540">
    <property type="entry name" value="P-loop containing nucleoside triphosphate hydrolases"/>
    <property type="match status" value="1"/>
</dbReference>
<dbReference type="EMBL" id="DVFT01000225">
    <property type="protein sequence ID" value="HIQ97916.1"/>
    <property type="molecule type" value="Genomic_DNA"/>
</dbReference>
<protein>
    <submittedName>
        <fullName evidence="2">AAA family ATPase</fullName>
    </submittedName>
</protein>
<dbReference type="AlphaFoldDB" id="A0A9D0ZXW5"/>
<gene>
    <name evidence="2" type="ORF">IAB26_15305</name>
</gene>
<reference evidence="2" key="2">
    <citation type="journal article" date="2021" name="PeerJ">
        <title>Extensive microbial diversity within the chicken gut microbiome revealed by metagenomics and culture.</title>
        <authorList>
            <person name="Gilroy R."/>
            <person name="Ravi A."/>
            <person name="Getino M."/>
            <person name="Pursley I."/>
            <person name="Horton D.L."/>
            <person name="Alikhan N.F."/>
            <person name="Baker D."/>
            <person name="Gharbi K."/>
            <person name="Hall N."/>
            <person name="Watson M."/>
            <person name="Adriaenssens E.M."/>
            <person name="Foster-Nyarko E."/>
            <person name="Jarju S."/>
            <person name="Secka A."/>
            <person name="Antonio M."/>
            <person name="Oren A."/>
            <person name="Chaudhuri R.R."/>
            <person name="La Ragione R."/>
            <person name="Hildebrand F."/>
            <person name="Pallen M.J."/>
        </authorList>
    </citation>
    <scope>NUCLEOTIDE SEQUENCE</scope>
    <source>
        <strain evidence="2">ChiSjej3B21-11622</strain>
    </source>
</reference>
<comment type="caution">
    <text evidence="2">The sequence shown here is derived from an EMBL/GenBank/DDBJ whole genome shotgun (WGS) entry which is preliminary data.</text>
</comment>
<evidence type="ECO:0000313" key="3">
    <source>
        <dbReference type="Proteomes" id="UP000886886"/>
    </source>
</evidence>
<proteinExistence type="predicted"/>
<dbReference type="Pfam" id="PF09820">
    <property type="entry name" value="AAA-ATPase_like"/>
    <property type="match status" value="1"/>
</dbReference>
<dbReference type="InterPro" id="IPR018631">
    <property type="entry name" value="AAA-ATPase-like_dom"/>
</dbReference>
<sequence length="548" mass="64001">MQRKRIPIGYEDIREIMDQDMYFVDKSMLVRDLLQNGAKVTLLTRPRRFGKTLNLSMLRRFFEDERDEKGEKVENGYIFQNLAVSACREICLKHQQQYPVINLTLKSGRQPNFEMAYESLVDKLINEYQRHSYIQKGDMPQRDRERFERILLGRAGAMEYAEALGFLSRCLANFHGKNVIILIDEYDVPLENAYFRGFYDQMIDFMRTLFESALKTNESLAFGVVTGCLRFSILSPQYSEYFGFTEAEVKALLQEYQRLDVYEEIRHWYDGYHFGGREIYNPWSILNYVKAAEQDEKSFPRPYWSNTSSNSVVRELIEQADDSARSEVELLMEGGTIEKPIHEEVTYGDIYDSADNLWNFLCFTGYLTVQSQRMEGEDIYLGLAIPNTEIRSVYRNSILSWFDQKVKKLDKTPLIRAFETGDCQAAEEFLSNQLLNTISYYDYAENYYHGFLTGILAGIEGYQLLSNRESGAGRPDLVLKSKAVRKGRAIILELKTAKSVHDMEEQCCKALEQIERQKYAREYLAEGYPEIKKYGICFYRKDCMVRAE</sequence>
<dbReference type="Proteomes" id="UP000886886">
    <property type="component" value="Unassembled WGS sequence"/>
</dbReference>
<dbReference type="PANTHER" id="PTHR34825">
    <property type="entry name" value="CONSERVED PROTEIN, WITH A WEAK D-GALACTARATE DEHYDRATASE/ALTRONATE HYDROLASE DOMAIN"/>
    <property type="match status" value="1"/>
</dbReference>
<reference evidence="2" key="1">
    <citation type="submission" date="2020-10" db="EMBL/GenBank/DDBJ databases">
        <authorList>
            <person name="Gilroy R."/>
        </authorList>
    </citation>
    <scope>NUCLEOTIDE SEQUENCE</scope>
    <source>
        <strain evidence="2">ChiSjej3B21-11622</strain>
    </source>
</reference>
<organism evidence="2 3">
    <name type="scientific">Candidatus Limivivens merdigallinarum</name>
    <dbReference type="NCBI Taxonomy" id="2840859"/>
    <lineage>
        <taxon>Bacteria</taxon>
        <taxon>Bacillati</taxon>
        <taxon>Bacillota</taxon>
        <taxon>Clostridia</taxon>
        <taxon>Lachnospirales</taxon>
        <taxon>Lachnospiraceae</taxon>
        <taxon>Lachnospiraceae incertae sedis</taxon>
        <taxon>Candidatus Limivivens</taxon>
    </lineage>
</organism>
<accession>A0A9D0ZXW5</accession>
<dbReference type="InterPro" id="IPR012547">
    <property type="entry name" value="PDDEXK_9"/>
</dbReference>